<evidence type="ECO:0000313" key="9">
    <source>
        <dbReference type="EMBL" id="RKU46763.1"/>
    </source>
</evidence>
<evidence type="ECO:0000313" key="10">
    <source>
        <dbReference type="Proteomes" id="UP000275385"/>
    </source>
</evidence>
<dbReference type="InterPro" id="IPR047129">
    <property type="entry name" value="PPA2-like"/>
</dbReference>
<protein>
    <recommendedName>
        <fullName evidence="6">Serine/threonine-protein phosphatase</fullName>
        <ecNumber evidence="6">3.1.3.16</ecNumber>
    </recommendedName>
</protein>
<name>A0A420YFW0_9PEZI</name>
<sequence length="432" mass="46871">MSDLDKWVAQLRACRPIPEADVRELCHKARELLIEEGNVVTVNAPVTICGDIHGQFHDLMELFRVGGDVPDTNYLFMGDFVDRGFYSLESFLLLLCLKVRYPDRMTLIRGNHESRQITTVYGFYDECLRKYGSANVWRYCCDVFDYLALGAIVLGASNTLSPASESSAAQEYADMNLEVEVCNADGVSTFQFPRQSRSLTSSSDPQPRGSPNGSSSTAGHSSPATGNKTGPPGSGASGSSGGSVGNPAGAVLCVHGGLSPLIQTVDAIRLLDRKQEVPHEGAMCDLLWSDPDDIDGWGLSPRGAGFLFGADIVKEFNYKNDLSLIARAHQLVMEGFKEMFDASIVTVWSAPNYCYRCGNVAALLELSEDESGLGVFARSNGDVSRSDGGQEKGRPNGFDTLEGPARRYRVFQAAPQDSRGMPAKKPVADYFL</sequence>
<feature type="active site" description="Proton donor/acceptor" evidence="5">
    <location>
        <position position="112"/>
    </location>
</feature>
<evidence type="ECO:0000256" key="5">
    <source>
        <dbReference type="PIRSR" id="PIRSR033096-1"/>
    </source>
</evidence>
<feature type="region of interest" description="Disordered" evidence="7">
    <location>
        <begin position="379"/>
        <end position="403"/>
    </location>
</feature>
<keyword evidence="10" id="KW-1185">Reference proteome</keyword>
<comment type="catalytic activity">
    <reaction evidence="4 6">
        <text>O-phospho-L-threonyl-[protein] + H2O = L-threonyl-[protein] + phosphate</text>
        <dbReference type="Rhea" id="RHEA:47004"/>
        <dbReference type="Rhea" id="RHEA-COMP:11060"/>
        <dbReference type="Rhea" id="RHEA-COMP:11605"/>
        <dbReference type="ChEBI" id="CHEBI:15377"/>
        <dbReference type="ChEBI" id="CHEBI:30013"/>
        <dbReference type="ChEBI" id="CHEBI:43474"/>
        <dbReference type="ChEBI" id="CHEBI:61977"/>
        <dbReference type="EC" id="3.1.3.16"/>
    </reaction>
</comment>
<dbReference type="EMBL" id="QVQW01000012">
    <property type="protein sequence ID" value="RKU46763.1"/>
    <property type="molecule type" value="Genomic_DNA"/>
</dbReference>
<feature type="compositionally biased region" description="Gly residues" evidence="7">
    <location>
        <begin position="232"/>
        <end position="242"/>
    </location>
</feature>
<evidence type="ECO:0000259" key="8">
    <source>
        <dbReference type="PROSITE" id="PS00125"/>
    </source>
</evidence>
<dbReference type="SUPFAM" id="SSF56300">
    <property type="entry name" value="Metallo-dependent phosphatases"/>
    <property type="match status" value="1"/>
</dbReference>
<dbReference type="InterPro" id="IPR029052">
    <property type="entry name" value="Metallo-depent_PP-like"/>
</dbReference>
<keyword evidence="1" id="KW-0479">Metal-binding</keyword>
<dbReference type="SMART" id="SM00156">
    <property type="entry name" value="PP2Ac"/>
    <property type="match status" value="1"/>
</dbReference>
<organism evidence="9 10">
    <name type="scientific">Coniochaeta pulveracea</name>
    <dbReference type="NCBI Taxonomy" id="177199"/>
    <lineage>
        <taxon>Eukaryota</taxon>
        <taxon>Fungi</taxon>
        <taxon>Dikarya</taxon>
        <taxon>Ascomycota</taxon>
        <taxon>Pezizomycotina</taxon>
        <taxon>Sordariomycetes</taxon>
        <taxon>Sordariomycetidae</taxon>
        <taxon>Coniochaetales</taxon>
        <taxon>Coniochaetaceae</taxon>
        <taxon>Coniochaeta</taxon>
    </lineage>
</organism>
<dbReference type="PANTHER" id="PTHR45619">
    <property type="entry name" value="SERINE/THREONINE-PROTEIN PHOSPHATASE PP2A-RELATED"/>
    <property type="match status" value="1"/>
</dbReference>
<dbReference type="EC" id="3.1.3.16" evidence="6"/>
<keyword evidence="2 6" id="KW-0378">Hydrolase</keyword>
<dbReference type="PRINTS" id="PR00114">
    <property type="entry name" value="STPHPHTASE"/>
</dbReference>
<comment type="similarity">
    <text evidence="6">Belongs to the PPP phosphatase family.</text>
</comment>
<dbReference type="InterPro" id="IPR006186">
    <property type="entry name" value="Ser/Thr-sp_prot-phosphatase"/>
</dbReference>
<comment type="caution">
    <text evidence="9">The sequence shown here is derived from an EMBL/GenBank/DDBJ whole genome shotgun (WGS) entry which is preliminary data.</text>
</comment>
<dbReference type="Gene3D" id="3.60.21.10">
    <property type="match status" value="1"/>
</dbReference>
<dbReference type="Proteomes" id="UP000275385">
    <property type="component" value="Unassembled WGS sequence"/>
</dbReference>
<dbReference type="InterPro" id="IPR004843">
    <property type="entry name" value="Calcineurin-like_PHP"/>
</dbReference>
<dbReference type="STRING" id="177199.A0A420YFW0"/>
<dbReference type="Pfam" id="PF00149">
    <property type="entry name" value="Metallophos"/>
    <property type="match status" value="2"/>
</dbReference>
<dbReference type="GO" id="GO:0004722">
    <property type="term" value="F:protein serine/threonine phosphatase activity"/>
    <property type="evidence" value="ECO:0007669"/>
    <property type="project" value="UniProtKB-EC"/>
</dbReference>
<dbReference type="PIRSF" id="PIRSF033096">
    <property type="entry name" value="PPPtase_5"/>
    <property type="match status" value="1"/>
</dbReference>
<evidence type="ECO:0000256" key="6">
    <source>
        <dbReference type="RuleBase" id="RU004273"/>
    </source>
</evidence>
<feature type="compositionally biased region" description="Basic and acidic residues" evidence="7">
    <location>
        <begin position="384"/>
        <end position="394"/>
    </location>
</feature>
<feature type="region of interest" description="Disordered" evidence="7">
    <location>
        <begin position="193"/>
        <end position="242"/>
    </location>
</feature>
<dbReference type="GO" id="GO:0046872">
    <property type="term" value="F:metal ion binding"/>
    <property type="evidence" value="ECO:0007669"/>
    <property type="project" value="UniProtKB-KW"/>
</dbReference>
<gene>
    <name evidence="9" type="ORF">DL546_005226</name>
</gene>
<feature type="domain" description="Serine/threonine specific protein phosphatases" evidence="8">
    <location>
        <begin position="108"/>
        <end position="113"/>
    </location>
</feature>
<proteinExistence type="inferred from homology"/>
<evidence type="ECO:0000256" key="7">
    <source>
        <dbReference type="SAM" id="MobiDB-lite"/>
    </source>
</evidence>
<reference evidence="9 10" key="1">
    <citation type="submission" date="2018-08" db="EMBL/GenBank/DDBJ databases">
        <title>Draft genome of the lignicolous fungus Coniochaeta pulveracea.</title>
        <authorList>
            <person name="Borstlap C.J."/>
            <person name="De Witt R.N."/>
            <person name="Botha A."/>
            <person name="Volschenk H."/>
        </authorList>
    </citation>
    <scope>NUCLEOTIDE SEQUENCE [LARGE SCALE GENOMIC DNA]</scope>
    <source>
        <strain evidence="9 10">CAB683</strain>
    </source>
</reference>
<dbReference type="AlphaFoldDB" id="A0A420YFW0"/>
<evidence type="ECO:0000256" key="4">
    <source>
        <dbReference type="ARBA" id="ARBA00048336"/>
    </source>
</evidence>
<evidence type="ECO:0000256" key="2">
    <source>
        <dbReference type="ARBA" id="ARBA00022801"/>
    </source>
</evidence>
<dbReference type="OrthoDB" id="1930084at2759"/>
<evidence type="ECO:0000256" key="1">
    <source>
        <dbReference type="ARBA" id="ARBA00022723"/>
    </source>
</evidence>
<accession>A0A420YFW0</accession>
<dbReference type="PROSITE" id="PS00125">
    <property type="entry name" value="SER_THR_PHOSPHATASE"/>
    <property type="match status" value="1"/>
</dbReference>
<keyword evidence="3" id="KW-0464">Manganese</keyword>
<dbReference type="CDD" id="cd07415">
    <property type="entry name" value="MPP_PP2A_PP4_PP6"/>
    <property type="match status" value="1"/>
</dbReference>
<feature type="compositionally biased region" description="Polar residues" evidence="7">
    <location>
        <begin position="193"/>
        <end position="228"/>
    </location>
</feature>
<evidence type="ECO:0000256" key="3">
    <source>
        <dbReference type="ARBA" id="ARBA00023211"/>
    </source>
</evidence>